<name>A0ABW6ADH1_9BACT</name>
<dbReference type="PANTHER" id="PTHR12411">
    <property type="entry name" value="CYSTEINE PROTEASE FAMILY C1-RELATED"/>
    <property type="match status" value="1"/>
</dbReference>
<accession>A0ABW6ADH1</accession>
<dbReference type="RefSeq" id="WP_386103541.1">
    <property type="nucleotide sequence ID" value="NZ_JBHUOZ010000003.1"/>
</dbReference>
<dbReference type="InterPro" id="IPR025493">
    <property type="entry name" value="DUF4384"/>
</dbReference>
<dbReference type="EMBL" id="JBHUOZ010000003">
    <property type="protein sequence ID" value="MFD2922131.1"/>
    <property type="molecule type" value="Genomic_DNA"/>
</dbReference>
<dbReference type="CDD" id="cd02619">
    <property type="entry name" value="Peptidase_C1"/>
    <property type="match status" value="1"/>
</dbReference>
<feature type="domain" description="Peptidase C1A papain C-terminal" evidence="3">
    <location>
        <begin position="113"/>
        <end position="336"/>
    </location>
</feature>
<evidence type="ECO:0000256" key="1">
    <source>
        <dbReference type="ARBA" id="ARBA00008455"/>
    </source>
</evidence>
<sequence length="534" mass="57379">MAIRMTDDPQDQNQNDYNDNSGGGGNRPSIPGGGGGLIALLPMLLSLFKGKGIFLLLILGAGAYFLLGKGGGGCNVADIARQFSQSGYNFSPEQFNKASVYEGLEAEAGKNPLPEAVSLLRYAPTRGDQGSQGSCVAWSSAYAAQTILTAAATGADPNTIVFSPSYLYNQIKLDDCQGSYVNLAMEAMQKNGGVPLSSYPYNPNDCGRDASQYFNTGRQNTIHGYTRLTNGNTQTINVRAIKEHLSKDAPVVIGMMVGNSFMQDMMGKELWTPQGMDASMVGMGGHAMTIIGYDDRKFGGAFQIMNSWGRDWGKDGIGWVRYGDFQQYAREAYGIDALPKTNDIAAKALECNIGLVAYEDVNATTKKYMQLRSTGGNSFQSVAPIKVGTRFKMEVTNATPCYVYIFSRQADGSSAVLFPYLKPGETVSKHSPYFGITGYRLFPKGQSMEADADGNKDYIAIVTSKSELDYNKLNQAISASAQTDYTAKVNDALKGILATNASISSTGDGRIYFKVNAGETRAVATVVAFDKVAN</sequence>
<protein>
    <submittedName>
        <fullName evidence="4">C1 family peptidase</fullName>
    </submittedName>
</protein>
<feature type="region of interest" description="Disordered" evidence="2">
    <location>
        <begin position="1"/>
        <end position="29"/>
    </location>
</feature>
<evidence type="ECO:0000256" key="2">
    <source>
        <dbReference type="SAM" id="MobiDB-lite"/>
    </source>
</evidence>
<comment type="caution">
    <text evidence="4">The sequence shown here is derived from an EMBL/GenBank/DDBJ whole genome shotgun (WGS) entry which is preliminary data.</text>
</comment>
<evidence type="ECO:0000313" key="5">
    <source>
        <dbReference type="Proteomes" id="UP001597511"/>
    </source>
</evidence>
<organism evidence="4 5">
    <name type="scientific">Terrimonas rubra</name>
    <dbReference type="NCBI Taxonomy" id="1035890"/>
    <lineage>
        <taxon>Bacteria</taxon>
        <taxon>Pseudomonadati</taxon>
        <taxon>Bacteroidota</taxon>
        <taxon>Chitinophagia</taxon>
        <taxon>Chitinophagales</taxon>
        <taxon>Chitinophagaceae</taxon>
        <taxon>Terrimonas</taxon>
    </lineage>
</organism>
<dbReference type="SUPFAM" id="SSF54001">
    <property type="entry name" value="Cysteine proteinases"/>
    <property type="match status" value="1"/>
</dbReference>
<dbReference type="Pfam" id="PF00112">
    <property type="entry name" value="Peptidase_C1"/>
    <property type="match status" value="1"/>
</dbReference>
<comment type="similarity">
    <text evidence="1">Belongs to the peptidase C1 family.</text>
</comment>
<reference evidence="5" key="1">
    <citation type="journal article" date="2019" name="Int. J. Syst. Evol. Microbiol.">
        <title>The Global Catalogue of Microorganisms (GCM) 10K type strain sequencing project: providing services to taxonomists for standard genome sequencing and annotation.</title>
        <authorList>
            <consortium name="The Broad Institute Genomics Platform"/>
            <consortium name="The Broad Institute Genome Sequencing Center for Infectious Disease"/>
            <person name="Wu L."/>
            <person name="Ma J."/>
        </authorList>
    </citation>
    <scope>NUCLEOTIDE SEQUENCE [LARGE SCALE GENOMIC DNA]</scope>
    <source>
        <strain evidence="5">KCTC 23299</strain>
    </source>
</reference>
<feature type="compositionally biased region" description="Low complexity" evidence="2">
    <location>
        <begin position="11"/>
        <end position="20"/>
    </location>
</feature>
<evidence type="ECO:0000259" key="3">
    <source>
        <dbReference type="SMART" id="SM00645"/>
    </source>
</evidence>
<dbReference type="Pfam" id="PF14326">
    <property type="entry name" value="DUF4384"/>
    <property type="match status" value="1"/>
</dbReference>
<gene>
    <name evidence="4" type="ORF">ACFS6H_20595</name>
</gene>
<dbReference type="InterPro" id="IPR013128">
    <property type="entry name" value="Peptidase_C1A"/>
</dbReference>
<dbReference type="SMART" id="SM00645">
    <property type="entry name" value="Pept_C1"/>
    <property type="match status" value="1"/>
</dbReference>
<dbReference type="Proteomes" id="UP001597511">
    <property type="component" value="Unassembled WGS sequence"/>
</dbReference>
<keyword evidence="5" id="KW-1185">Reference proteome</keyword>
<proteinExistence type="inferred from homology"/>
<dbReference type="InterPro" id="IPR000668">
    <property type="entry name" value="Peptidase_C1A_C"/>
</dbReference>
<dbReference type="Gene3D" id="3.90.70.10">
    <property type="entry name" value="Cysteine proteinases"/>
    <property type="match status" value="1"/>
</dbReference>
<evidence type="ECO:0000313" key="4">
    <source>
        <dbReference type="EMBL" id="MFD2922131.1"/>
    </source>
</evidence>
<dbReference type="InterPro" id="IPR038765">
    <property type="entry name" value="Papain-like_cys_pep_sf"/>
</dbReference>